<protein>
    <submittedName>
        <fullName evidence="12">ABC transporter family protein, related</fullName>
        <ecNumber evidence="12">3.6.3.31</ecNumber>
    </submittedName>
</protein>
<dbReference type="SUPFAM" id="SSF52540">
    <property type="entry name" value="P-loop containing nucleoside triphosphate hydrolases"/>
    <property type="match status" value="2"/>
</dbReference>
<dbReference type="GO" id="GO:0005524">
    <property type="term" value="F:ATP binding"/>
    <property type="evidence" value="ECO:0007669"/>
    <property type="project" value="UniProtKB-KW"/>
</dbReference>
<evidence type="ECO:0000256" key="7">
    <source>
        <dbReference type="ARBA" id="ARBA00022989"/>
    </source>
</evidence>
<dbReference type="Pfam" id="PF12698">
    <property type="entry name" value="ABC2_membrane_3"/>
    <property type="match status" value="1"/>
</dbReference>
<keyword evidence="7 10" id="KW-1133">Transmembrane helix</keyword>
<reference evidence="12" key="1">
    <citation type="submission" date="2013-10" db="EMBL/GenBank/DDBJ databases">
        <title>Genomic analysis of the causative agents of coccidiosis in chickens.</title>
        <authorList>
            <person name="Reid A.J."/>
            <person name="Blake D."/>
            <person name="Billington K."/>
            <person name="Browne H."/>
            <person name="Dunn M."/>
            <person name="Hung S."/>
            <person name="Kawahara F."/>
            <person name="Miranda-Saavedra D."/>
            <person name="Mourier T."/>
            <person name="Nagra H."/>
            <person name="Otto T.D."/>
            <person name="Rawlings N."/>
            <person name="Sanchez A."/>
            <person name="Sanders M."/>
            <person name="Subramaniam C."/>
            <person name="Tay Y."/>
            <person name="Dear P."/>
            <person name="Doerig C."/>
            <person name="Gruber A."/>
            <person name="Parkinson J."/>
            <person name="Shirley M."/>
            <person name="Wan K.L."/>
            <person name="Berriman M."/>
            <person name="Tomley F."/>
            <person name="Pain A."/>
        </authorList>
    </citation>
    <scope>NUCLEOTIDE SEQUENCE [LARGE SCALE GENOMIC DNA]</scope>
    <source>
        <strain evidence="12">Houghton</strain>
    </source>
</reference>
<evidence type="ECO:0000256" key="8">
    <source>
        <dbReference type="ARBA" id="ARBA00023136"/>
    </source>
</evidence>
<feature type="compositionally biased region" description="Polar residues" evidence="9">
    <location>
        <begin position="1"/>
        <end position="15"/>
    </location>
</feature>
<dbReference type="InterPro" id="IPR026082">
    <property type="entry name" value="ABCA"/>
</dbReference>
<evidence type="ECO:0000256" key="9">
    <source>
        <dbReference type="SAM" id="MobiDB-lite"/>
    </source>
</evidence>
<feature type="transmembrane region" description="Helical" evidence="10">
    <location>
        <begin position="1552"/>
        <end position="1574"/>
    </location>
</feature>
<feature type="transmembrane region" description="Helical" evidence="10">
    <location>
        <begin position="627"/>
        <end position="645"/>
    </location>
</feature>
<feature type="transmembrane region" description="Helical" evidence="10">
    <location>
        <begin position="264"/>
        <end position="283"/>
    </location>
</feature>
<dbReference type="OMA" id="ARAQTCD"/>
<dbReference type="GO" id="GO:0140359">
    <property type="term" value="F:ABC-type transporter activity"/>
    <property type="evidence" value="ECO:0007669"/>
    <property type="project" value="InterPro"/>
</dbReference>
<keyword evidence="12" id="KW-0378">Hydrolase</keyword>
<evidence type="ECO:0000256" key="4">
    <source>
        <dbReference type="ARBA" id="ARBA00022692"/>
    </source>
</evidence>
<proteinExistence type="inferred from homology"/>
<comment type="similarity">
    <text evidence="2">Belongs to the ABC transporter superfamily. ABCA family.</text>
</comment>
<feature type="region of interest" description="Disordered" evidence="9">
    <location>
        <begin position="1"/>
        <end position="110"/>
    </location>
</feature>
<feature type="transmembrane region" description="Helical" evidence="10">
    <location>
        <begin position="1595"/>
        <end position="1621"/>
    </location>
</feature>
<evidence type="ECO:0000259" key="11">
    <source>
        <dbReference type="PROSITE" id="PS50893"/>
    </source>
</evidence>
<dbReference type="EC" id="3.6.3.31" evidence="12"/>
<evidence type="ECO:0000313" key="12">
    <source>
        <dbReference type="EMBL" id="CDJ37865.1"/>
    </source>
</evidence>
<dbReference type="PROSITE" id="PS50893">
    <property type="entry name" value="ABC_TRANSPORTER_2"/>
    <property type="match status" value="2"/>
</dbReference>
<keyword evidence="3" id="KW-0813">Transport</keyword>
<dbReference type="Pfam" id="PF00005">
    <property type="entry name" value="ABC_tran"/>
    <property type="match status" value="2"/>
</dbReference>
<comment type="subcellular location">
    <subcellularLocation>
        <location evidence="1">Membrane</location>
        <topology evidence="1">Multi-pass membrane protein</topology>
    </subcellularLocation>
</comment>
<feature type="domain" description="ABC transporter" evidence="11">
    <location>
        <begin position="899"/>
        <end position="1138"/>
    </location>
</feature>
<feature type="transmembrane region" description="Helical" evidence="10">
    <location>
        <begin position="1661"/>
        <end position="1682"/>
    </location>
</feature>
<evidence type="ECO:0000256" key="10">
    <source>
        <dbReference type="SAM" id="Phobius"/>
    </source>
</evidence>
<dbReference type="Gene3D" id="3.40.50.300">
    <property type="entry name" value="P-loop containing nucleotide triphosphate hydrolases"/>
    <property type="match status" value="2"/>
</dbReference>
<feature type="transmembrane region" description="Helical" evidence="10">
    <location>
        <begin position="700"/>
        <end position="723"/>
    </location>
</feature>
<reference evidence="12" key="2">
    <citation type="submission" date="2013-10" db="EMBL/GenBank/DDBJ databases">
        <authorList>
            <person name="Aslett M."/>
        </authorList>
    </citation>
    <scope>NUCLEOTIDE SEQUENCE [LARGE SCALE GENOMIC DNA]</scope>
    <source>
        <strain evidence="12">Houghton</strain>
    </source>
</reference>
<dbReference type="EMBL" id="HG673787">
    <property type="protein sequence ID" value="CDJ37865.1"/>
    <property type="molecule type" value="Genomic_DNA"/>
</dbReference>
<feature type="transmembrane region" description="Helical" evidence="10">
    <location>
        <begin position="186"/>
        <end position="209"/>
    </location>
</feature>
<name>U6KIP0_EIMTE</name>
<sequence>MSGISPETASASTAPVRSAATAAGGDGNSSLCSGPSPSEPGRGRGPSTPPPLGRQQPRWTPRIAQAQAQQSQGSTTGLPAGKPAVCSGNHGGTGDNKSARGVREVPKSFDATKRDIRDSLDVQSDSSLAYAEYPAMDLVQSEAEQPRKRQKWRCCPLKALDQISQATDRILVLLWRALTFRLRYPIMSLIGVLAPVILVVSACTILSHYQDSGVEFVPANMSKKIYMNCNFADYRNMMADLEKNSSLCNFPTNMMPPFGRRYDGLRLMYLPAVLYYGGYMAFVDKSGNDCQQLRQFMEKFVRTVNPYLMDRTSESDLFISFPSEKALDKYRRSSAAERKRPIYAAFVCRAAAPGQLDVTIRMHVRRGTPRSFKNDTVKLLKQHYTHYNSTTYFGGTNFLLQADVVGTAAEGQPYGHLTGGFLDLLTLAHVFNLQRTGVREIHTGSPGFQAQWYRTSQAFFQVFDYFGRIPILDSVAFSSNNPDLLSFFVGEAERHLSEMMALVLCISFSSMQDSSNDVSQAYRHLLPTWLLGPGYGVVRLFTRRAVKDGCDPATSSMQLLQRLFYTRTQRMGVGLVVAAAGPLHNVLRGISGPMRRAYSPVDFLESAMPFAPAAVISRQGKPHSCSAPFVVLFVCILWQVVKAIMVDKETGFKNMLKILGISDKILWLSWYLFFILYNVPALSVVAVLSRHFAFTVSDIWFIVALLSLALLASIAFALVVTAVFTDGNLAAMAACAWYILIWVPIVCQRFGSAAWDPRLQWSIMVACPAAALGVGIDIAWIFNEPYIGGIRRSTANFPSLGITLADTYMALGLSTVLFTLLGAYLHKVLPTSNGSPEHPLFFLAPIVSCARRWLCFSCCRPHGRSRHGLPRGPEGIHRAYDDTFSIKSRGSDEDSKLLLDVRGVCKNFRTWRTRKCASGSVQAVKGVSFSVYRDEIFGLLGQNGAGKSTLISVITGSLAATSGDVTIGGVSVRHHPSHARCSIGYCPQFDVLLPYLTIEETLWLYAALRGIPRGRRKEEVAELIMMMRLSEMAKVQVGTLSGGWRRRVSSSVAFLGNPTVVFLDEPTAGMDILYRRTFWDSVRGLSKGRCIVLITHMMEEADYLCDRLAIMVDGVLASEGTALALKSRFGSGYIISIIFQKKDEREEQQAKKRLKQLLQTFEYPPAIKEVSRHELRIISPFCHSFQLPLLFSELENRGALYGVESTVLGFASLEEVFLNVVRIATQRRSPDLQHKKCNRSRGSIRDASNNGNAAVEASLPRPKEPEGSVLSAAAATLPPRNQEGNIPGRSLNEASREPQPNPPITMQQELGKEESQKEGWSLRSSSSADYASDNTLQTRHSNWLSAYQANKGSRRGLLWQLVVLRALITKRLRLLYRDWALVTVSFLIPLILMGLTLYLRAEKSEPRVPISGQQLFEYRLPKSIHSEVPYGGSGWAVEALDQCYSPYMTHQNVSKKAKSNDGMYALLLDEYYGSHPMRFGAYVVPGGQPDISDATSQLEVTIWHNSTLRDTLPLHYSHFLNCIAQQRTGVVDAVFISNQPFEDNDDKALDGIVVAFFTIIAYSFVAAGVGKVCIVERVRKVRHQQILARVTPFQYWISSYIVDIILLILPCSIIFGMILWIDVTPLVGPHQRGAFLLGSLLFCLSVCPLGYAISMGVDSPMTFVIVMLLLGWSLPSIQALFTEVSGLQGMYSKYLRYIFMLIPHAALCELLGNLAVMNQLTGSSIKPAELVNWMEFGKTGCPLLYLGTTILLNWAICIAVDCAINYPMSKARAQATLHKLLHALIRPVTVRVSEICNFCLRRRSRITNSEGLTAVGRQDRRCNSHFSGLEVKGAANFITGKVNNRALCLHVKDEEARAAAAVNRLRQRSRVDKLRVSADHPSSIGDIGDSSPADNNMFSPDAAALRKEESELPLVVYKLEKTYPAPLIKRCMGCCCPQVCLWHRPLCRCCKRAQPTRALEGVSFCVPRGSCFAYIGVNGSGKSTTFNILSSLMCQSGGSVFIGGWDTLVHTKKAREKLHYCPQADALLPTLTGAEHVYLYGFLLGLSGSRLRRFCSDFFDAIGCKKHMHSLVKSYSGGTKRKLSLGIAMLGEVDLLLLDEPTCGVDPESRQVLWRMIEDAKNSQLTGKAVVLTSHSMEECEVLSDRLGIIHRGKMICLGTSAELRSHYGHGYQIECVFEAAAVARDHSLPRRFVSTLQKALPALQVLHRMAYKVTASIVKGDASLATIFREVEAVKAHFAVEAYMVSETTLEEVFVEVSQRADRGAMGA</sequence>
<dbReference type="PANTHER" id="PTHR19229">
    <property type="entry name" value="ATP-BINDING CASSETTE TRANSPORTER SUBFAMILY A ABCA"/>
    <property type="match status" value="1"/>
</dbReference>
<feature type="region of interest" description="Disordered" evidence="9">
    <location>
        <begin position="1229"/>
        <end position="1333"/>
    </location>
</feature>
<evidence type="ECO:0000256" key="2">
    <source>
        <dbReference type="ARBA" id="ARBA00008869"/>
    </source>
</evidence>
<dbReference type="InterPro" id="IPR003593">
    <property type="entry name" value="AAA+_ATPase"/>
</dbReference>
<dbReference type="OrthoDB" id="10255969at2759"/>
<feature type="transmembrane region" description="Helical" evidence="10">
    <location>
        <begin position="1694"/>
        <end position="1716"/>
    </location>
</feature>
<feature type="transmembrane region" description="Helical" evidence="10">
    <location>
        <begin position="665"/>
        <end position="688"/>
    </location>
</feature>
<feature type="transmembrane region" description="Helical" evidence="10">
    <location>
        <begin position="759"/>
        <end position="782"/>
    </location>
</feature>
<keyword evidence="13" id="KW-1185">Reference proteome</keyword>
<evidence type="ECO:0000256" key="5">
    <source>
        <dbReference type="ARBA" id="ARBA00022741"/>
    </source>
</evidence>
<evidence type="ECO:0000256" key="6">
    <source>
        <dbReference type="ARBA" id="ARBA00022840"/>
    </source>
</evidence>
<dbReference type="InterPro" id="IPR013525">
    <property type="entry name" value="ABC2_TM"/>
</dbReference>
<keyword evidence="5" id="KW-0547">Nucleotide-binding</keyword>
<evidence type="ECO:0000256" key="3">
    <source>
        <dbReference type="ARBA" id="ARBA00022448"/>
    </source>
</evidence>
<dbReference type="VEuPathDB" id="ToxoDB:ETH2_0837200"/>
<dbReference type="SMART" id="SM00382">
    <property type="entry name" value="AAA"/>
    <property type="match status" value="2"/>
</dbReference>
<dbReference type="Proteomes" id="UP000030747">
    <property type="component" value="Unassembled WGS sequence"/>
</dbReference>
<organism evidence="12 13">
    <name type="scientific">Eimeria tenella</name>
    <name type="common">Coccidian parasite</name>
    <dbReference type="NCBI Taxonomy" id="5802"/>
    <lineage>
        <taxon>Eukaryota</taxon>
        <taxon>Sar</taxon>
        <taxon>Alveolata</taxon>
        <taxon>Apicomplexa</taxon>
        <taxon>Conoidasida</taxon>
        <taxon>Coccidia</taxon>
        <taxon>Eucoccidiorida</taxon>
        <taxon>Eimeriorina</taxon>
        <taxon>Eimeriidae</taxon>
        <taxon>Eimeria</taxon>
    </lineage>
</organism>
<dbReference type="PANTHER" id="PTHR19229:SF250">
    <property type="entry name" value="ABC TRANSPORTER DOMAIN-CONTAINING PROTEIN-RELATED"/>
    <property type="match status" value="1"/>
</dbReference>
<dbReference type="InterPro" id="IPR027417">
    <property type="entry name" value="P-loop_NTPase"/>
</dbReference>
<keyword evidence="8 10" id="KW-0472">Membrane</keyword>
<keyword evidence="6" id="KW-0067">ATP-binding</keyword>
<keyword evidence="4 10" id="KW-0812">Transmembrane</keyword>
<dbReference type="FunFam" id="3.40.50.300:FF:000335">
    <property type="entry name" value="ATP binding cassette subfamily A member 5"/>
    <property type="match status" value="2"/>
</dbReference>
<accession>U6KIP0</accession>
<dbReference type="VEuPathDB" id="ToxoDB:ETH_00030465"/>
<feature type="compositionally biased region" description="Low complexity" evidence="9">
    <location>
        <begin position="1324"/>
        <end position="1333"/>
    </location>
</feature>
<dbReference type="GeneID" id="25255172"/>
<feature type="transmembrane region" description="Helical" evidence="10">
    <location>
        <begin position="1633"/>
        <end position="1654"/>
    </location>
</feature>
<feature type="transmembrane region" description="Helical" evidence="10">
    <location>
        <begin position="802"/>
        <end position="825"/>
    </location>
</feature>
<feature type="compositionally biased region" description="Low complexity" evidence="9">
    <location>
        <begin position="64"/>
        <end position="77"/>
    </location>
</feature>
<feature type="transmembrane region" description="Helical" evidence="10">
    <location>
        <begin position="1743"/>
        <end position="1766"/>
    </location>
</feature>
<feature type="domain" description="ABC transporter" evidence="11">
    <location>
        <begin position="1941"/>
        <end position="2177"/>
    </location>
</feature>
<dbReference type="RefSeq" id="XP_013228703.1">
    <property type="nucleotide sequence ID" value="XM_013373249.1"/>
</dbReference>
<feature type="compositionally biased region" description="Basic and acidic residues" evidence="9">
    <location>
        <begin position="97"/>
        <end position="110"/>
    </location>
</feature>
<feature type="transmembrane region" description="Helical" evidence="10">
    <location>
        <begin position="729"/>
        <end position="747"/>
    </location>
</feature>
<evidence type="ECO:0000313" key="13">
    <source>
        <dbReference type="Proteomes" id="UP000030747"/>
    </source>
</evidence>
<evidence type="ECO:0000256" key="1">
    <source>
        <dbReference type="ARBA" id="ARBA00004141"/>
    </source>
</evidence>
<dbReference type="InterPro" id="IPR003439">
    <property type="entry name" value="ABC_transporter-like_ATP-bd"/>
</dbReference>
<dbReference type="CDD" id="cd03263">
    <property type="entry name" value="ABC_subfamily_A"/>
    <property type="match status" value="2"/>
</dbReference>
<dbReference type="GO" id="GO:0016020">
    <property type="term" value="C:membrane"/>
    <property type="evidence" value="ECO:0007669"/>
    <property type="project" value="UniProtKB-SubCell"/>
</dbReference>
<dbReference type="GO" id="GO:0016887">
    <property type="term" value="F:ATP hydrolysis activity"/>
    <property type="evidence" value="ECO:0007669"/>
    <property type="project" value="InterPro"/>
</dbReference>
<gene>
    <name evidence="12" type="ORF">ETH_00030465</name>
</gene>